<organism evidence="3 4">
    <name type="scientific">Pandoraea aquatica</name>
    <dbReference type="NCBI Taxonomy" id="2508290"/>
    <lineage>
        <taxon>Bacteria</taxon>
        <taxon>Pseudomonadati</taxon>
        <taxon>Pseudomonadota</taxon>
        <taxon>Betaproteobacteria</taxon>
        <taxon>Burkholderiales</taxon>
        <taxon>Burkholderiaceae</taxon>
        <taxon>Pandoraea</taxon>
    </lineage>
</organism>
<feature type="transmembrane region" description="Helical" evidence="2">
    <location>
        <begin position="97"/>
        <end position="117"/>
    </location>
</feature>
<dbReference type="OrthoDB" id="9862943at2"/>
<feature type="compositionally biased region" description="Basic and acidic residues" evidence="1">
    <location>
        <begin position="192"/>
        <end position="205"/>
    </location>
</feature>
<keyword evidence="2" id="KW-1133">Transmembrane helix</keyword>
<gene>
    <name evidence="3" type="ORF">PAQ31011_02411</name>
</gene>
<keyword evidence="2" id="KW-0472">Membrane</keyword>
<protein>
    <recommendedName>
        <fullName evidence="5">Transmembrane protein</fullName>
    </recommendedName>
</protein>
<feature type="transmembrane region" description="Helical" evidence="2">
    <location>
        <begin position="63"/>
        <end position="85"/>
    </location>
</feature>
<evidence type="ECO:0000256" key="1">
    <source>
        <dbReference type="SAM" id="MobiDB-lite"/>
    </source>
</evidence>
<accession>A0A5E4V241</accession>
<sequence>MTDPSKNELTEMVERLINAAFAAVYVFIFIAAPIYGTLKLKKALRHLRTATDKSERKYWRDELRMACCIVYISVVIYVHIFQDLFLLPLSFENKARVMHWVDAVLGLPGALMYAVVLHRRALDYDVQDFLVAALLVSGAALLYYIAKSSLKVNGGVNEDGVWVPSRAESQRRWAKFEEEEAESRAITKRMIAHEMDDPRSDRERWNTLSKAQQQREQEQWEAERDELYRLSDACPRSSYFDKKS</sequence>
<dbReference type="EMBL" id="CABPSN010000003">
    <property type="protein sequence ID" value="VVE06288.1"/>
    <property type="molecule type" value="Genomic_DNA"/>
</dbReference>
<keyword evidence="4" id="KW-1185">Reference proteome</keyword>
<dbReference type="AlphaFoldDB" id="A0A5E4V241"/>
<feature type="region of interest" description="Disordered" evidence="1">
    <location>
        <begin position="192"/>
        <end position="221"/>
    </location>
</feature>
<proteinExistence type="predicted"/>
<feature type="transmembrane region" description="Helical" evidence="2">
    <location>
        <begin position="129"/>
        <end position="146"/>
    </location>
</feature>
<dbReference type="Proteomes" id="UP000366819">
    <property type="component" value="Unassembled WGS sequence"/>
</dbReference>
<evidence type="ECO:0000256" key="2">
    <source>
        <dbReference type="SAM" id="Phobius"/>
    </source>
</evidence>
<reference evidence="3 4" key="1">
    <citation type="submission" date="2019-08" db="EMBL/GenBank/DDBJ databases">
        <authorList>
            <person name="Peeters C."/>
        </authorList>
    </citation>
    <scope>NUCLEOTIDE SEQUENCE [LARGE SCALE GENOMIC DNA]</scope>
    <source>
        <strain evidence="3 4">LMG 31011</strain>
    </source>
</reference>
<keyword evidence="2" id="KW-0812">Transmembrane</keyword>
<evidence type="ECO:0008006" key="5">
    <source>
        <dbReference type="Google" id="ProtNLM"/>
    </source>
</evidence>
<feature type="transmembrane region" description="Helical" evidence="2">
    <location>
        <begin position="16"/>
        <end position="38"/>
    </location>
</feature>
<evidence type="ECO:0000313" key="3">
    <source>
        <dbReference type="EMBL" id="VVE06288.1"/>
    </source>
</evidence>
<dbReference type="RefSeq" id="WP_150576032.1">
    <property type="nucleotide sequence ID" value="NZ_CABPSN010000003.1"/>
</dbReference>
<evidence type="ECO:0000313" key="4">
    <source>
        <dbReference type="Proteomes" id="UP000366819"/>
    </source>
</evidence>
<name>A0A5E4V241_9BURK</name>